<keyword evidence="2" id="KW-1185">Reference proteome</keyword>
<sequence>MGMKYFVLQPLLRAIIVSIRVEAHLNVDTNVSQFRIFANLYGCGRRAERARLVRANCIQNLRLYPWLPWTSCCQDDA</sequence>
<dbReference type="EMBL" id="QLNT01000006">
    <property type="protein sequence ID" value="KAF3073876.1"/>
    <property type="molecule type" value="Genomic_DNA"/>
</dbReference>
<organism evidence="1 2">
    <name type="scientific">Trichoderma lentiforme</name>
    <dbReference type="NCBI Taxonomy" id="1567552"/>
    <lineage>
        <taxon>Eukaryota</taxon>
        <taxon>Fungi</taxon>
        <taxon>Dikarya</taxon>
        <taxon>Ascomycota</taxon>
        <taxon>Pezizomycotina</taxon>
        <taxon>Sordariomycetes</taxon>
        <taxon>Hypocreomycetidae</taxon>
        <taxon>Hypocreales</taxon>
        <taxon>Hypocreaceae</taxon>
        <taxon>Trichoderma</taxon>
    </lineage>
</organism>
<dbReference type="Proteomes" id="UP000801864">
    <property type="component" value="Unassembled WGS sequence"/>
</dbReference>
<gene>
    <name evidence="1" type="ORF">CFAM422_004439</name>
</gene>
<protein>
    <submittedName>
        <fullName evidence="1">Uncharacterized protein</fullName>
    </submittedName>
</protein>
<evidence type="ECO:0000313" key="2">
    <source>
        <dbReference type="Proteomes" id="UP000801864"/>
    </source>
</evidence>
<accession>A0A9P5CDK5</accession>
<evidence type="ECO:0000313" key="1">
    <source>
        <dbReference type="EMBL" id="KAF3073876.1"/>
    </source>
</evidence>
<reference evidence="1 2" key="1">
    <citation type="submission" date="2018-06" db="EMBL/GenBank/DDBJ databases">
        <title>Genome analysis of cellulolytic fungus Trichoderma lentiforme CFAM-422.</title>
        <authorList>
            <person name="Steindorff A.S."/>
            <person name="Formighieri E.F."/>
            <person name="Midorikawa G.E.O."/>
            <person name="Tamietti M.S."/>
            <person name="Ramos E.Z."/>
            <person name="Silva A.S."/>
            <person name="Bon E.P.S."/>
            <person name="Mendes T.D."/>
            <person name="Damaso M.C.T."/>
            <person name="Favaro L.C.L."/>
        </authorList>
    </citation>
    <scope>NUCLEOTIDE SEQUENCE [LARGE SCALE GENOMIC DNA]</scope>
    <source>
        <strain evidence="1 2">CFAM-422</strain>
    </source>
</reference>
<proteinExistence type="predicted"/>
<name>A0A9P5CDK5_9HYPO</name>
<dbReference type="AlphaFoldDB" id="A0A9P5CDK5"/>
<comment type="caution">
    <text evidence="1">The sequence shown here is derived from an EMBL/GenBank/DDBJ whole genome shotgun (WGS) entry which is preliminary data.</text>
</comment>